<dbReference type="Ensembl" id="ENSHHUT00000055721.1">
    <property type="protein sequence ID" value="ENSHHUP00000053846.1"/>
    <property type="gene ID" value="ENSHHUG00000032337.1"/>
</dbReference>
<reference evidence="2" key="2">
    <citation type="submission" date="2025-08" db="UniProtKB">
        <authorList>
            <consortium name="Ensembl"/>
        </authorList>
    </citation>
    <scope>IDENTIFICATION</scope>
</reference>
<sequence>MEPRMENRVDVLSPLEESSAEVSRDSGIVSQSASSLSMLSEALSNGTVSQSPSFDAAVLRSPSFNSEEPDTDPDHNEEDEILRRTALSYSSYIRDTAGDEILGLEKSLEEMLTRVDEFVGMLDMRFTVLWAPLTLHWYQKSDGTMIRNDTSQIVNENLPQIHRKSEEMSQIYRKIDKLDVFVKMVGANVNVMEEYVTQAEKEQVTLPGTFRKIFRTISVPSFLNKPASPRRQQQHQELPPVFRTDDYFTPHPGH</sequence>
<feature type="region of interest" description="Disordered" evidence="1">
    <location>
        <begin position="40"/>
        <end position="77"/>
    </location>
</feature>
<evidence type="ECO:0000256" key="1">
    <source>
        <dbReference type="SAM" id="MobiDB-lite"/>
    </source>
</evidence>
<accession>A0A4W5NNY9</accession>
<reference evidence="3" key="1">
    <citation type="submission" date="2018-06" db="EMBL/GenBank/DDBJ databases">
        <title>Genome assembly of Danube salmon.</title>
        <authorList>
            <person name="Macqueen D.J."/>
            <person name="Gundappa M.K."/>
        </authorList>
    </citation>
    <scope>NUCLEOTIDE SEQUENCE [LARGE SCALE GENOMIC DNA]</scope>
</reference>
<name>A0A4W5NNY9_9TELE</name>
<dbReference type="STRING" id="62062.ENSHHUP00000053846"/>
<feature type="compositionally biased region" description="Acidic residues" evidence="1">
    <location>
        <begin position="67"/>
        <end position="77"/>
    </location>
</feature>
<dbReference type="Proteomes" id="UP000314982">
    <property type="component" value="Unassembled WGS sequence"/>
</dbReference>
<protein>
    <submittedName>
        <fullName evidence="2">Biogenesis of lysosomal organelles complex-1, subunit 4, cappuccino</fullName>
    </submittedName>
</protein>
<feature type="region of interest" description="Disordered" evidence="1">
    <location>
        <begin position="1"/>
        <end position="28"/>
    </location>
</feature>
<proteinExistence type="predicted"/>
<keyword evidence="3" id="KW-1185">Reference proteome</keyword>
<dbReference type="GeneTree" id="ENSGT00390000006790"/>
<dbReference type="InterPro" id="IPR024857">
    <property type="entry name" value="Cappuccino"/>
</dbReference>
<feature type="region of interest" description="Disordered" evidence="1">
    <location>
        <begin position="224"/>
        <end position="254"/>
    </location>
</feature>
<organism evidence="2 3">
    <name type="scientific">Hucho hucho</name>
    <name type="common">huchen</name>
    <dbReference type="NCBI Taxonomy" id="62062"/>
    <lineage>
        <taxon>Eukaryota</taxon>
        <taxon>Metazoa</taxon>
        <taxon>Chordata</taxon>
        <taxon>Craniata</taxon>
        <taxon>Vertebrata</taxon>
        <taxon>Euteleostomi</taxon>
        <taxon>Actinopterygii</taxon>
        <taxon>Neopterygii</taxon>
        <taxon>Teleostei</taxon>
        <taxon>Protacanthopterygii</taxon>
        <taxon>Salmoniformes</taxon>
        <taxon>Salmonidae</taxon>
        <taxon>Salmoninae</taxon>
        <taxon>Hucho</taxon>
    </lineage>
</organism>
<evidence type="ECO:0000313" key="2">
    <source>
        <dbReference type="Ensembl" id="ENSHHUP00000053846.1"/>
    </source>
</evidence>
<reference evidence="2" key="3">
    <citation type="submission" date="2025-09" db="UniProtKB">
        <authorList>
            <consortium name="Ensembl"/>
        </authorList>
    </citation>
    <scope>IDENTIFICATION</scope>
</reference>
<evidence type="ECO:0000313" key="3">
    <source>
        <dbReference type="Proteomes" id="UP000314982"/>
    </source>
</evidence>
<dbReference type="PANTHER" id="PTHR16230">
    <property type="entry name" value="CAPPUCCINO"/>
    <property type="match status" value="1"/>
</dbReference>
<dbReference type="AlphaFoldDB" id="A0A4W5NNY9"/>
<dbReference type="PANTHER" id="PTHR16230:SF3">
    <property type="entry name" value="BIOGENESIS OF LYSOSOMAL ORGANELLES COMPLEX-1, SUBUNIT 4, CAPPUCCINO"/>
    <property type="match status" value="1"/>
</dbReference>
<dbReference type="GO" id="GO:0031083">
    <property type="term" value="C:BLOC-1 complex"/>
    <property type="evidence" value="ECO:0007669"/>
    <property type="project" value="TreeGrafter"/>
</dbReference>